<evidence type="ECO:0000259" key="7">
    <source>
        <dbReference type="PROSITE" id="PS50215"/>
    </source>
</evidence>
<keyword evidence="3 5" id="KW-0862">Zinc</keyword>
<comment type="caution">
    <text evidence="5">Lacks conserved residue(s) required for the propagation of feature annotation.</text>
</comment>
<feature type="active site" evidence="5">
    <location>
        <position position="329"/>
    </location>
</feature>
<keyword evidence="2" id="KW-0378">Hydrolase</keyword>
<evidence type="ECO:0000313" key="8">
    <source>
        <dbReference type="EMBL" id="JAA65765.1"/>
    </source>
</evidence>
<dbReference type="PANTHER" id="PTHR11905:SF159">
    <property type="entry name" value="ADAM METALLOPROTEASE"/>
    <property type="match status" value="1"/>
</dbReference>
<keyword evidence="5" id="KW-0479">Metal-binding</keyword>
<dbReference type="GO" id="GO:0004222">
    <property type="term" value="F:metalloendopeptidase activity"/>
    <property type="evidence" value="ECO:0007669"/>
    <property type="project" value="InterPro"/>
</dbReference>
<dbReference type="PROSITE" id="PS50215">
    <property type="entry name" value="ADAM_MEPRO"/>
    <property type="match status" value="1"/>
</dbReference>
<organism evidence="8">
    <name type="scientific">Ixodes ricinus</name>
    <name type="common">Common tick</name>
    <name type="synonym">Acarus ricinus</name>
    <dbReference type="NCBI Taxonomy" id="34613"/>
    <lineage>
        <taxon>Eukaryota</taxon>
        <taxon>Metazoa</taxon>
        <taxon>Ecdysozoa</taxon>
        <taxon>Arthropoda</taxon>
        <taxon>Chelicerata</taxon>
        <taxon>Arachnida</taxon>
        <taxon>Acari</taxon>
        <taxon>Parasitiformes</taxon>
        <taxon>Ixodida</taxon>
        <taxon>Ixodoidea</taxon>
        <taxon>Ixodidae</taxon>
        <taxon>Ixodinae</taxon>
        <taxon>Ixodes</taxon>
    </lineage>
</organism>
<dbReference type="Gene3D" id="3.40.390.10">
    <property type="entry name" value="Collagenase (Catalytic Domain)"/>
    <property type="match status" value="1"/>
</dbReference>
<dbReference type="GO" id="GO:0046872">
    <property type="term" value="F:metal ion binding"/>
    <property type="evidence" value="ECO:0007669"/>
    <property type="project" value="UniProtKB-KW"/>
</dbReference>
<dbReference type="GO" id="GO:0006509">
    <property type="term" value="P:membrane protein ectodomain proteolysis"/>
    <property type="evidence" value="ECO:0007669"/>
    <property type="project" value="TreeGrafter"/>
</dbReference>
<evidence type="ECO:0000256" key="5">
    <source>
        <dbReference type="PROSITE-ProRule" id="PRU00276"/>
    </source>
</evidence>
<reference evidence="8" key="1">
    <citation type="submission" date="2012-12" db="EMBL/GenBank/DDBJ databases">
        <title>Identification and characterization of a phenylalanine ammonia-lyase gene family in Isatis indigotica Fort.</title>
        <authorList>
            <person name="Liu Q."/>
            <person name="Chen J."/>
            <person name="Zhou X."/>
            <person name="Di P."/>
            <person name="Xiao Y."/>
            <person name="Xuan H."/>
            <person name="Zhang L."/>
            <person name="Chen W."/>
        </authorList>
    </citation>
    <scope>NUCLEOTIDE SEQUENCE</scope>
    <source>
        <tissue evidence="8">Salivary gland</tissue>
    </source>
</reference>
<feature type="binding site" evidence="5">
    <location>
        <position position="338"/>
    </location>
    <ligand>
        <name>Zn(2+)</name>
        <dbReference type="ChEBI" id="CHEBI:29105"/>
        <note>catalytic</note>
    </ligand>
</feature>
<evidence type="ECO:0000256" key="1">
    <source>
        <dbReference type="ARBA" id="ARBA00022670"/>
    </source>
</evidence>
<evidence type="ECO:0000256" key="3">
    <source>
        <dbReference type="ARBA" id="ARBA00022833"/>
    </source>
</evidence>
<dbReference type="PANTHER" id="PTHR11905">
    <property type="entry name" value="ADAM A DISINTEGRIN AND METALLOPROTEASE DOMAIN"/>
    <property type="match status" value="1"/>
</dbReference>
<feature type="binding site" evidence="5">
    <location>
        <position position="332"/>
    </location>
    <ligand>
        <name>Zn(2+)</name>
        <dbReference type="ChEBI" id="CHEBI:29105"/>
        <note>catalytic</note>
    </ligand>
</feature>
<dbReference type="Pfam" id="PF13688">
    <property type="entry name" value="Reprolysin_5"/>
    <property type="match status" value="1"/>
</dbReference>
<keyword evidence="4 8" id="KW-0482">Metalloprotease</keyword>
<name>A0A0K8R3P4_IXORI</name>
<protein>
    <submittedName>
        <fullName evidence="8">Putative metalloprotease</fullName>
    </submittedName>
</protein>
<feature type="domain" description="Peptidase M12B" evidence="7">
    <location>
        <begin position="176"/>
        <end position="403"/>
    </location>
</feature>
<dbReference type="InterPro" id="IPR024079">
    <property type="entry name" value="MetalloPept_cat_dom_sf"/>
</dbReference>
<keyword evidence="6" id="KW-0732">Signal</keyword>
<feature type="chain" id="PRO_5005515815" evidence="6">
    <location>
        <begin position="21"/>
        <end position="495"/>
    </location>
</feature>
<feature type="signal peptide" evidence="6">
    <location>
        <begin position="1"/>
        <end position="20"/>
    </location>
</feature>
<evidence type="ECO:0000256" key="4">
    <source>
        <dbReference type="ARBA" id="ARBA00023049"/>
    </source>
</evidence>
<evidence type="ECO:0000256" key="6">
    <source>
        <dbReference type="SAM" id="SignalP"/>
    </source>
</evidence>
<dbReference type="InterPro" id="IPR001590">
    <property type="entry name" value="Peptidase_M12B"/>
</dbReference>
<feature type="binding site" evidence="5">
    <location>
        <position position="328"/>
    </location>
    <ligand>
        <name>Zn(2+)</name>
        <dbReference type="ChEBI" id="CHEBI:29105"/>
        <note>catalytic</note>
    </ligand>
</feature>
<dbReference type="AlphaFoldDB" id="A0A0K8R3P4"/>
<dbReference type="SUPFAM" id="SSF55486">
    <property type="entry name" value="Metalloproteases ('zincins'), catalytic domain"/>
    <property type="match status" value="1"/>
</dbReference>
<keyword evidence="1 8" id="KW-0645">Protease</keyword>
<sequence>MSRALFWIFVLTCLTVFLDASHLAKAMIVYPRLIETRNSDSELTLFINDDITLSLQPADIFPDEFLLQYEEGETLVKEYIKGADLRNMVYYDKDQGAAVSLEQDDGLRVEGIIRDSQRIRPTVAMAEPDNKYIAHELFEVKEPFLNTEDNYFAAPDQEPVQLITQRSSQGTLLDEVHPELYVLVDTHRQRNLTKKINAAKYAAIYVAAANIRYSFMTNPRVKLRLCAVKIMSNKLKRRLYHFLYDKTSKYLEVNATVHQLVEEAKHAEYQSFDIVVLLTELELAVQRGGTVDTSPQGLGFTGFACTQYRVGIVQDNGLILQALTTFAHEIGHILGCPHDGNPPPKHLPNAPGSQTCSSDQGFVMSATVVLKHNENIYRLSNCCEANIRHVLTNPLFACLLTDTNTVTEDPRLPGDFISANDTCRKALQDYNISGGFYDPADKRNLMKYCILSCETSPNENGTFWVANVTAPDGTPCDNKTKKTKKRKVCKAEKCV</sequence>
<evidence type="ECO:0000256" key="2">
    <source>
        <dbReference type="ARBA" id="ARBA00022801"/>
    </source>
</evidence>
<dbReference type="EMBL" id="GADI01008043">
    <property type="protein sequence ID" value="JAA65765.1"/>
    <property type="molecule type" value="mRNA"/>
</dbReference>
<accession>A0A0K8R3P4</accession>
<dbReference type="Gene3D" id="3.40.1620.60">
    <property type="match status" value="1"/>
</dbReference>
<proteinExistence type="evidence at transcript level"/>